<proteinExistence type="predicted"/>
<evidence type="ECO:0000313" key="2">
    <source>
        <dbReference type="Proteomes" id="UP000499080"/>
    </source>
</evidence>
<name>A0A4Y2P3D2_ARAVE</name>
<gene>
    <name evidence="1" type="ORF">AVEN_64459_1</name>
</gene>
<accession>A0A4Y2P3D2</accession>
<reference evidence="1 2" key="1">
    <citation type="journal article" date="2019" name="Sci. Rep.">
        <title>Orb-weaving spider Araneus ventricosus genome elucidates the spidroin gene catalogue.</title>
        <authorList>
            <person name="Kono N."/>
            <person name="Nakamura H."/>
            <person name="Ohtoshi R."/>
            <person name="Moran D.A.P."/>
            <person name="Shinohara A."/>
            <person name="Yoshida Y."/>
            <person name="Fujiwara M."/>
            <person name="Mori M."/>
            <person name="Tomita M."/>
            <person name="Arakawa K."/>
        </authorList>
    </citation>
    <scope>NUCLEOTIDE SEQUENCE [LARGE SCALE GENOMIC DNA]</scope>
</reference>
<sequence length="92" mass="10468">MTAPEPATPFQTSAPHQRYDVWYSTPETWNRLAHATDLGWNRISNVRPFGLEVEKSPQGHPGLKKASEKKHNSSLNLTYHPKQQSFLHCKSA</sequence>
<dbReference type="EMBL" id="BGPR01010236">
    <property type="protein sequence ID" value="GBN45040.1"/>
    <property type="molecule type" value="Genomic_DNA"/>
</dbReference>
<dbReference type="AlphaFoldDB" id="A0A4Y2P3D2"/>
<organism evidence="1 2">
    <name type="scientific">Araneus ventricosus</name>
    <name type="common">Orbweaver spider</name>
    <name type="synonym">Epeira ventricosa</name>
    <dbReference type="NCBI Taxonomy" id="182803"/>
    <lineage>
        <taxon>Eukaryota</taxon>
        <taxon>Metazoa</taxon>
        <taxon>Ecdysozoa</taxon>
        <taxon>Arthropoda</taxon>
        <taxon>Chelicerata</taxon>
        <taxon>Arachnida</taxon>
        <taxon>Araneae</taxon>
        <taxon>Araneomorphae</taxon>
        <taxon>Entelegynae</taxon>
        <taxon>Araneoidea</taxon>
        <taxon>Araneidae</taxon>
        <taxon>Araneus</taxon>
    </lineage>
</organism>
<protein>
    <submittedName>
        <fullName evidence="1">Uncharacterized protein</fullName>
    </submittedName>
</protein>
<dbReference type="Proteomes" id="UP000499080">
    <property type="component" value="Unassembled WGS sequence"/>
</dbReference>
<comment type="caution">
    <text evidence="1">The sequence shown here is derived from an EMBL/GenBank/DDBJ whole genome shotgun (WGS) entry which is preliminary data.</text>
</comment>
<evidence type="ECO:0000313" key="1">
    <source>
        <dbReference type="EMBL" id="GBN45040.1"/>
    </source>
</evidence>
<keyword evidence="2" id="KW-1185">Reference proteome</keyword>